<dbReference type="InterPro" id="IPR016032">
    <property type="entry name" value="Sig_transdc_resp-reg_C-effctor"/>
</dbReference>
<dbReference type="GO" id="GO:0006355">
    <property type="term" value="P:regulation of DNA-templated transcription"/>
    <property type="evidence" value="ECO:0007669"/>
    <property type="project" value="InterPro"/>
</dbReference>
<proteinExistence type="predicted"/>
<protein>
    <submittedName>
        <fullName evidence="6">DNA-binding response regulator, NarL/FixJ family, contains REC and HTH domains</fullName>
    </submittedName>
</protein>
<dbReference type="InterPro" id="IPR039420">
    <property type="entry name" value="WalR-like"/>
</dbReference>
<evidence type="ECO:0000256" key="2">
    <source>
        <dbReference type="ARBA" id="ARBA00023125"/>
    </source>
</evidence>
<name>A0A1G9QZK6_9SPHI</name>
<dbReference type="Pfam" id="PF00072">
    <property type="entry name" value="Response_reg"/>
    <property type="match status" value="1"/>
</dbReference>
<evidence type="ECO:0000313" key="7">
    <source>
        <dbReference type="Proteomes" id="UP000183200"/>
    </source>
</evidence>
<evidence type="ECO:0000313" key="6">
    <source>
        <dbReference type="EMBL" id="SDM16027.1"/>
    </source>
</evidence>
<evidence type="ECO:0000259" key="4">
    <source>
        <dbReference type="PROSITE" id="PS50043"/>
    </source>
</evidence>
<dbReference type="SUPFAM" id="SSF46894">
    <property type="entry name" value="C-terminal effector domain of the bipartite response regulators"/>
    <property type="match status" value="1"/>
</dbReference>
<dbReference type="SUPFAM" id="SSF52172">
    <property type="entry name" value="CheY-like"/>
    <property type="match status" value="1"/>
</dbReference>
<keyword evidence="1 3" id="KW-0597">Phosphoprotein</keyword>
<dbReference type="InterPro" id="IPR001789">
    <property type="entry name" value="Sig_transdc_resp-reg_receiver"/>
</dbReference>
<evidence type="ECO:0000256" key="1">
    <source>
        <dbReference type="ARBA" id="ARBA00022553"/>
    </source>
</evidence>
<sequence length="210" mass="23372">MYSQPEPRIVIIEDDQTIREGYAYLINHTSPYTVVATYPSFDSARNKIGRDNPDVIILDIQLPGTNGIDALPILKKLLPDVYIIMLTVYETEKTILDALANGASGYFTKNTPTAKLIEAIRDVVQGGGPMSPDVAKTVILSLQRNPDSPLTKRETQILELMTTGKDRGQIAKELFIEIETVRTHTKNIYSKLNVNSKSEAIQVAKDKRLV</sequence>
<dbReference type="Pfam" id="PF00196">
    <property type="entry name" value="GerE"/>
    <property type="match status" value="1"/>
</dbReference>
<dbReference type="Gene3D" id="3.40.50.2300">
    <property type="match status" value="1"/>
</dbReference>
<gene>
    <name evidence="6" type="ORF">SAMN05421820_10355</name>
</gene>
<dbReference type="GO" id="GO:0003677">
    <property type="term" value="F:DNA binding"/>
    <property type="evidence" value="ECO:0007669"/>
    <property type="project" value="UniProtKB-KW"/>
</dbReference>
<dbReference type="OrthoDB" id="9797341at2"/>
<dbReference type="RefSeq" id="WP_074605739.1">
    <property type="nucleotide sequence ID" value="NZ_FNGY01000003.1"/>
</dbReference>
<dbReference type="CDD" id="cd06170">
    <property type="entry name" value="LuxR_C_like"/>
    <property type="match status" value="1"/>
</dbReference>
<dbReference type="InterPro" id="IPR000792">
    <property type="entry name" value="Tscrpt_reg_LuxR_C"/>
</dbReference>
<dbReference type="AlphaFoldDB" id="A0A1G9QZK6"/>
<organism evidence="6 7">
    <name type="scientific">Pedobacter steynii</name>
    <dbReference type="NCBI Taxonomy" id="430522"/>
    <lineage>
        <taxon>Bacteria</taxon>
        <taxon>Pseudomonadati</taxon>
        <taxon>Bacteroidota</taxon>
        <taxon>Sphingobacteriia</taxon>
        <taxon>Sphingobacteriales</taxon>
        <taxon>Sphingobacteriaceae</taxon>
        <taxon>Pedobacter</taxon>
    </lineage>
</organism>
<dbReference type="STRING" id="430522.BFS30_00715"/>
<dbReference type="SMART" id="SM00421">
    <property type="entry name" value="HTH_LUXR"/>
    <property type="match status" value="1"/>
</dbReference>
<feature type="domain" description="Response regulatory" evidence="5">
    <location>
        <begin position="8"/>
        <end position="124"/>
    </location>
</feature>
<dbReference type="Proteomes" id="UP000183200">
    <property type="component" value="Unassembled WGS sequence"/>
</dbReference>
<keyword evidence="2 6" id="KW-0238">DNA-binding</keyword>
<dbReference type="GO" id="GO:0000160">
    <property type="term" value="P:phosphorelay signal transduction system"/>
    <property type="evidence" value="ECO:0007669"/>
    <property type="project" value="InterPro"/>
</dbReference>
<dbReference type="SMART" id="SM00448">
    <property type="entry name" value="REC"/>
    <property type="match status" value="1"/>
</dbReference>
<keyword evidence="7" id="KW-1185">Reference proteome</keyword>
<dbReference type="PANTHER" id="PTHR43214">
    <property type="entry name" value="TWO-COMPONENT RESPONSE REGULATOR"/>
    <property type="match status" value="1"/>
</dbReference>
<feature type="modified residue" description="4-aspartylphosphate" evidence="3">
    <location>
        <position position="59"/>
    </location>
</feature>
<dbReference type="InterPro" id="IPR058245">
    <property type="entry name" value="NreC/VraR/RcsB-like_REC"/>
</dbReference>
<dbReference type="InterPro" id="IPR011006">
    <property type="entry name" value="CheY-like_superfamily"/>
</dbReference>
<dbReference type="EMBL" id="FNGY01000003">
    <property type="protein sequence ID" value="SDM16027.1"/>
    <property type="molecule type" value="Genomic_DNA"/>
</dbReference>
<accession>A0A1G9QZK6</accession>
<feature type="domain" description="HTH luxR-type" evidence="4">
    <location>
        <begin position="143"/>
        <end position="208"/>
    </location>
</feature>
<reference evidence="7" key="1">
    <citation type="submission" date="2016-10" db="EMBL/GenBank/DDBJ databases">
        <authorList>
            <person name="Varghese N."/>
            <person name="Submissions S."/>
        </authorList>
    </citation>
    <scope>NUCLEOTIDE SEQUENCE [LARGE SCALE GENOMIC DNA]</scope>
    <source>
        <strain evidence="7">DSM 19110</strain>
    </source>
</reference>
<evidence type="ECO:0000259" key="5">
    <source>
        <dbReference type="PROSITE" id="PS50110"/>
    </source>
</evidence>
<evidence type="ECO:0000256" key="3">
    <source>
        <dbReference type="PROSITE-ProRule" id="PRU00169"/>
    </source>
</evidence>
<dbReference type="PROSITE" id="PS50043">
    <property type="entry name" value="HTH_LUXR_2"/>
    <property type="match status" value="1"/>
</dbReference>
<dbReference type="CDD" id="cd17535">
    <property type="entry name" value="REC_NarL-like"/>
    <property type="match status" value="1"/>
</dbReference>
<dbReference type="PRINTS" id="PR00038">
    <property type="entry name" value="HTHLUXR"/>
</dbReference>
<dbReference type="PROSITE" id="PS50110">
    <property type="entry name" value="RESPONSE_REGULATORY"/>
    <property type="match status" value="1"/>
</dbReference>